<dbReference type="GeneID" id="40316991"/>
<evidence type="ECO:0000256" key="1">
    <source>
        <dbReference type="SAM" id="MobiDB-lite"/>
    </source>
</evidence>
<comment type="caution">
    <text evidence="2">The sequence shown here is derived from an EMBL/GenBank/DDBJ whole genome shotgun (WGS) entry which is preliminary data.</text>
</comment>
<sequence length="244" mass="26769">MPQSKSRGNNSRAWRERSESSNRSAEVHSSDESATNGDDDAAGAWATVAPAPGRRGRQRTLKQEHVASGSRWPCRILGALCALLVAYVHLYSNMDADHDFPCRCSEAGGGPLASALASRRLGLTGVHLHSLNRAAVREELAALSRCAAIHRLTSAFEDVPSFSKRLRRDAAHARCIVWLAEDVYVVRGVANAMKELLEDNALRGEHILRDGSRGLFVLMSNNSRGELTNILPHRVVHMFRTITL</sequence>
<dbReference type="EMBL" id="MKKU01000145">
    <property type="protein sequence ID" value="RNF22014.1"/>
    <property type="molecule type" value="Genomic_DNA"/>
</dbReference>
<accession>A0A422PW96</accession>
<evidence type="ECO:0000313" key="2">
    <source>
        <dbReference type="EMBL" id="RNF22014.1"/>
    </source>
</evidence>
<dbReference type="Proteomes" id="UP000284403">
    <property type="component" value="Unassembled WGS sequence"/>
</dbReference>
<dbReference type="AlphaFoldDB" id="A0A422PW96"/>
<dbReference type="RefSeq" id="XP_029229706.1">
    <property type="nucleotide sequence ID" value="XM_029370299.1"/>
</dbReference>
<proteinExistence type="predicted"/>
<feature type="region of interest" description="Disordered" evidence="1">
    <location>
        <begin position="1"/>
        <end position="44"/>
    </location>
</feature>
<organism evidence="2 3">
    <name type="scientific">Trypanosoma conorhini</name>
    <dbReference type="NCBI Taxonomy" id="83891"/>
    <lineage>
        <taxon>Eukaryota</taxon>
        <taxon>Discoba</taxon>
        <taxon>Euglenozoa</taxon>
        <taxon>Kinetoplastea</taxon>
        <taxon>Metakinetoplastina</taxon>
        <taxon>Trypanosomatida</taxon>
        <taxon>Trypanosomatidae</taxon>
        <taxon>Trypanosoma</taxon>
    </lineage>
</organism>
<feature type="compositionally biased region" description="Basic and acidic residues" evidence="1">
    <location>
        <begin position="13"/>
        <end position="31"/>
    </location>
</feature>
<protein>
    <submittedName>
        <fullName evidence="2">Uncharacterized protein</fullName>
    </submittedName>
</protein>
<evidence type="ECO:0000313" key="3">
    <source>
        <dbReference type="Proteomes" id="UP000284403"/>
    </source>
</evidence>
<gene>
    <name evidence="2" type="ORF">Tco025E_03380</name>
</gene>
<name>A0A422PW96_9TRYP</name>
<reference evidence="2 3" key="1">
    <citation type="journal article" date="2018" name="BMC Genomics">
        <title>Genomic comparison of Trypanosoma conorhini and Trypanosoma rangeli to Trypanosoma cruzi strains of high and low virulence.</title>
        <authorList>
            <person name="Bradwell K.R."/>
            <person name="Koparde V.N."/>
            <person name="Matveyev A.V."/>
            <person name="Serrano M.G."/>
            <person name="Alves J.M."/>
            <person name="Parikh H."/>
            <person name="Huang B."/>
            <person name="Lee V."/>
            <person name="Espinosa-Alvarez O."/>
            <person name="Ortiz P.A."/>
            <person name="Costa-Martins A.G."/>
            <person name="Teixeira M.M."/>
            <person name="Buck G.A."/>
        </authorList>
    </citation>
    <scope>NUCLEOTIDE SEQUENCE [LARGE SCALE GENOMIC DNA]</scope>
    <source>
        <strain evidence="2 3">025E</strain>
    </source>
</reference>
<keyword evidence="3" id="KW-1185">Reference proteome</keyword>
<dbReference type="OrthoDB" id="243484at2759"/>